<proteinExistence type="predicted"/>
<evidence type="ECO:0000313" key="1">
    <source>
        <dbReference type="EMBL" id="MED6111370.1"/>
    </source>
</evidence>
<gene>
    <name evidence="1" type="ORF">PIB30_051718</name>
</gene>
<evidence type="ECO:0000313" key="2">
    <source>
        <dbReference type="Proteomes" id="UP001341840"/>
    </source>
</evidence>
<dbReference type="Proteomes" id="UP001341840">
    <property type="component" value="Unassembled WGS sequence"/>
</dbReference>
<dbReference type="EMBL" id="JASCZI010000369">
    <property type="protein sequence ID" value="MED6111370.1"/>
    <property type="molecule type" value="Genomic_DNA"/>
</dbReference>
<accession>A0ABU6QHJ8</accession>
<keyword evidence="2" id="KW-1185">Reference proteome</keyword>
<comment type="caution">
    <text evidence="1">The sequence shown here is derived from an EMBL/GenBank/DDBJ whole genome shotgun (WGS) entry which is preliminary data.</text>
</comment>
<protein>
    <submittedName>
        <fullName evidence="1">Uncharacterized protein</fullName>
    </submittedName>
</protein>
<reference evidence="1 2" key="1">
    <citation type="journal article" date="2023" name="Plants (Basel)">
        <title>Bridging the Gap: Combining Genomics and Transcriptomics Approaches to Understand Stylosanthes scabra, an Orphan Legume from the Brazilian Caatinga.</title>
        <authorList>
            <person name="Ferreira-Neto J.R.C."/>
            <person name="da Silva M.D."/>
            <person name="Binneck E."/>
            <person name="de Melo N.F."/>
            <person name="da Silva R.H."/>
            <person name="de Melo A.L.T.M."/>
            <person name="Pandolfi V."/>
            <person name="Bustamante F.O."/>
            <person name="Brasileiro-Vidal A.C."/>
            <person name="Benko-Iseppon A.M."/>
        </authorList>
    </citation>
    <scope>NUCLEOTIDE SEQUENCE [LARGE SCALE GENOMIC DNA]</scope>
    <source>
        <tissue evidence="1">Leaves</tissue>
    </source>
</reference>
<name>A0ABU6QHJ8_9FABA</name>
<organism evidence="1 2">
    <name type="scientific">Stylosanthes scabra</name>
    <dbReference type="NCBI Taxonomy" id="79078"/>
    <lineage>
        <taxon>Eukaryota</taxon>
        <taxon>Viridiplantae</taxon>
        <taxon>Streptophyta</taxon>
        <taxon>Embryophyta</taxon>
        <taxon>Tracheophyta</taxon>
        <taxon>Spermatophyta</taxon>
        <taxon>Magnoliopsida</taxon>
        <taxon>eudicotyledons</taxon>
        <taxon>Gunneridae</taxon>
        <taxon>Pentapetalae</taxon>
        <taxon>rosids</taxon>
        <taxon>fabids</taxon>
        <taxon>Fabales</taxon>
        <taxon>Fabaceae</taxon>
        <taxon>Papilionoideae</taxon>
        <taxon>50 kb inversion clade</taxon>
        <taxon>dalbergioids sensu lato</taxon>
        <taxon>Dalbergieae</taxon>
        <taxon>Pterocarpus clade</taxon>
        <taxon>Stylosanthes</taxon>
    </lineage>
</organism>
<sequence length="89" mass="9721">MDTWQVIEWVSKSVTVSSGYPMWREGIGRPCLYVEDKAFFVQESISFHAVYALSMLLPGSGCRVSTLYLALSALGGSTLQLLGEAAPFV</sequence>